<sequence length="57" mass="6559">MPLSTPDPRFAFLMLVGQQSVHLRVRIRRRKRRRRRARARGLRGIAAPAATGPKKRA</sequence>
<proteinExistence type="predicted"/>
<dbReference type="EMBL" id="MU155572">
    <property type="protein sequence ID" value="KAF9472153.1"/>
    <property type="molecule type" value="Genomic_DNA"/>
</dbReference>
<comment type="caution">
    <text evidence="3">The sequence shown here is derived from an EMBL/GenBank/DDBJ whole genome shotgun (WGS) entry which is preliminary data.</text>
</comment>
<keyword evidence="2" id="KW-0812">Transmembrane</keyword>
<gene>
    <name evidence="3" type="ORF">BDN70DRAFT_887329</name>
</gene>
<protein>
    <submittedName>
        <fullName evidence="3">Uncharacterized protein</fullName>
    </submittedName>
</protein>
<evidence type="ECO:0000313" key="3">
    <source>
        <dbReference type="EMBL" id="KAF9472153.1"/>
    </source>
</evidence>
<accession>A0A9P5YNF0</accession>
<evidence type="ECO:0000313" key="4">
    <source>
        <dbReference type="Proteomes" id="UP000807469"/>
    </source>
</evidence>
<feature type="compositionally biased region" description="Basic residues" evidence="1">
    <location>
        <begin position="28"/>
        <end position="41"/>
    </location>
</feature>
<evidence type="ECO:0000256" key="1">
    <source>
        <dbReference type="SAM" id="MobiDB-lite"/>
    </source>
</evidence>
<feature type="transmembrane region" description="Helical" evidence="2">
    <location>
        <begin position="6"/>
        <end position="25"/>
    </location>
</feature>
<keyword evidence="4" id="KW-1185">Reference proteome</keyword>
<name>A0A9P5YNF0_9AGAR</name>
<feature type="region of interest" description="Disordered" evidence="1">
    <location>
        <begin position="28"/>
        <end position="57"/>
    </location>
</feature>
<dbReference type="AlphaFoldDB" id="A0A9P5YNF0"/>
<keyword evidence="2" id="KW-0472">Membrane</keyword>
<organism evidence="3 4">
    <name type="scientific">Pholiota conissans</name>
    <dbReference type="NCBI Taxonomy" id="109636"/>
    <lineage>
        <taxon>Eukaryota</taxon>
        <taxon>Fungi</taxon>
        <taxon>Dikarya</taxon>
        <taxon>Basidiomycota</taxon>
        <taxon>Agaricomycotina</taxon>
        <taxon>Agaricomycetes</taxon>
        <taxon>Agaricomycetidae</taxon>
        <taxon>Agaricales</taxon>
        <taxon>Agaricineae</taxon>
        <taxon>Strophariaceae</taxon>
        <taxon>Pholiota</taxon>
    </lineage>
</organism>
<evidence type="ECO:0000256" key="2">
    <source>
        <dbReference type="SAM" id="Phobius"/>
    </source>
</evidence>
<keyword evidence="2" id="KW-1133">Transmembrane helix</keyword>
<dbReference type="Proteomes" id="UP000807469">
    <property type="component" value="Unassembled WGS sequence"/>
</dbReference>
<reference evidence="3" key="1">
    <citation type="submission" date="2020-11" db="EMBL/GenBank/DDBJ databases">
        <authorList>
            <consortium name="DOE Joint Genome Institute"/>
            <person name="Ahrendt S."/>
            <person name="Riley R."/>
            <person name="Andreopoulos W."/>
            <person name="Labutti K."/>
            <person name="Pangilinan J."/>
            <person name="Ruiz-Duenas F.J."/>
            <person name="Barrasa J.M."/>
            <person name="Sanchez-Garcia M."/>
            <person name="Camarero S."/>
            <person name="Miyauchi S."/>
            <person name="Serrano A."/>
            <person name="Linde D."/>
            <person name="Babiker R."/>
            <person name="Drula E."/>
            <person name="Ayuso-Fernandez I."/>
            <person name="Pacheco R."/>
            <person name="Padilla G."/>
            <person name="Ferreira P."/>
            <person name="Barriuso J."/>
            <person name="Kellner H."/>
            <person name="Castanera R."/>
            <person name="Alfaro M."/>
            <person name="Ramirez L."/>
            <person name="Pisabarro A.G."/>
            <person name="Kuo A."/>
            <person name="Tritt A."/>
            <person name="Lipzen A."/>
            <person name="He G."/>
            <person name="Yan M."/>
            <person name="Ng V."/>
            <person name="Cullen D."/>
            <person name="Martin F."/>
            <person name="Rosso M.-N."/>
            <person name="Henrissat B."/>
            <person name="Hibbett D."/>
            <person name="Martinez A.T."/>
            <person name="Grigoriev I.V."/>
        </authorList>
    </citation>
    <scope>NUCLEOTIDE SEQUENCE</scope>
    <source>
        <strain evidence="3">CIRM-BRFM 674</strain>
    </source>
</reference>